<dbReference type="Proteomes" id="UP000199307">
    <property type="component" value="Unassembled WGS sequence"/>
</dbReference>
<evidence type="ECO:0000313" key="4">
    <source>
        <dbReference type="Proteomes" id="UP000199307"/>
    </source>
</evidence>
<reference evidence="2 4" key="2">
    <citation type="submission" date="2016-10" db="EMBL/GenBank/DDBJ databases">
        <authorList>
            <person name="Varghese N."/>
            <person name="Submissions S."/>
        </authorList>
    </citation>
    <scope>NUCLEOTIDE SEQUENCE [LARGE SCALE GENOMIC DNA]</scope>
    <source>
        <strain evidence="2 4">CGMCC 1.6859</strain>
    </source>
</reference>
<gene>
    <name evidence="1" type="ORF">BB050_01235</name>
    <name evidence="2" type="ORF">SAMN02927916_0549</name>
</gene>
<name>A0AAC9CYX4_9FLAO</name>
<dbReference type="EMBL" id="CP016907">
    <property type="protein sequence ID" value="AOC94369.1"/>
    <property type="molecule type" value="Genomic_DNA"/>
</dbReference>
<evidence type="ECO:0000313" key="3">
    <source>
        <dbReference type="Proteomes" id="UP000093276"/>
    </source>
</evidence>
<dbReference type="EMBL" id="FMVC01000001">
    <property type="protein sequence ID" value="SCX85480.1"/>
    <property type="molecule type" value="Genomic_DNA"/>
</dbReference>
<sequence length="182" mass="21308">MNLGKLHKKNCIFVHSFNFKTLRQFFPFFICILFNSCQYFEKQVPSEKELLQKELKSINWKEVDEYPSVPNCDKIADKKLRQQCFFEVMSNLIQEKLNVDTLSILYPELDTIEVKVTVFPNSTMKFEPQFPKDSVAYDTIKIDSILHARLVDFPKVNPAIKRGIPVKTQFILPVILKAKDDK</sequence>
<organism evidence="1 3">
    <name type="scientific">Flavobacterium anhuiense</name>
    <dbReference type="NCBI Taxonomy" id="459526"/>
    <lineage>
        <taxon>Bacteria</taxon>
        <taxon>Pseudomonadati</taxon>
        <taxon>Bacteroidota</taxon>
        <taxon>Flavobacteriia</taxon>
        <taxon>Flavobacteriales</taxon>
        <taxon>Flavobacteriaceae</taxon>
        <taxon>Flavobacterium</taxon>
    </lineage>
</organism>
<evidence type="ECO:0000313" key="1">
    <source>
        <dbReference type="EMBL" id="AOC94369.1"/>
    </source>
</evidence>
<proteinExistence type="predicted"/>
<keyword evidence="4" id="KW-1185">Reference proteome</keyword>
<dbReference type="AlphaFoldDB" id="A0AAC9CYX4"/>
<accession>A0AAC9CYX4</accession>
<protein>
    <submittedName>
        <fullName evidence="1">Uncharacterized protein</fullName>
    </submittedName>
</protein>
<evidence type="ECO:0000313" key="2">
    <source>
        <dbReference type="EMBL" id="SCX85480.1"/>
    </source>
</evidence>
<reference evidence="1 3" key="1">
    <citation type="submission" date="2016-08" db="EMBL/GenBank/DDBJ databases">
        <title>Complete genome sequence of Flavobacterium johnsoniae strain GSE09, a volatile-producing biocontrol agent isolated from cucumber (Cucumis sativus).</title>
        <authorList>
            <person name="Jeong J.-J."/>
            <person name="Oh J.Y."/>
            <person name="Jim Y.J."/>
            <person name="Sang M.K."/>
            <person name="Kim K.D."/>
        </authorList>
    </citation>
    <scope>NUCLEOTIDE SEQUENCE [LARGE SCALE GENOMIC DNA]</scope>
    <source>
        <strain evidence="1 3">GSE09</strain>
    </source>
</reference>
<dbReference type="KEGG" id="fjg:BB050_01235"/>
<dbReference type="Proteomes" id="UP000093276">
    <property type="component" value="Chromosome"/>
</dbReference>